<dbReference type="AlphaFoldDB" id="A0A7W5FR78"/>
<accession>A0A7W5FR78</accession>
<reference evidence="1 2" key="1">
    <citation type="submission" date="2020-08" db="EMBL/GenBank/DDBJ databases">
        <title>Genomic Encyclopedia of Type Strains, Phase III (KMG-III): the genomes of soil and plant-associated and newly described type strains.</title>
        <authorList>
            <person name="Whitman W."/>
        </authorList>
    </citation>
    <scope>NUCLEOTIDE SEQUENCE [LARGE SCALE GENOMIC DNA]</scope>
    <source>
        <strain evidence="1 2">CECT 5862</strain>
    </source>
</reference>
<dbReference type="Proteomes" id="UP000570361">
    <property type="component" value="Unassembled WGS sequence"/>
</dbReference>
<sequence>MKWDLSGLLYYYIERKDLLRLDFEEVYTDRVGT</sequence>
<name>A0A7W5FR78_9BACL</name>
<proteinExistence type="predicted"/>
<dbReference type="RefSeq" id="WP_354471773.1">
    <property type="nucleotide sequence ID" value="NZ_JACHXK010000025.1"/>
</dbReference>
<evidence type="ECO:0000313" key="2">
    <source>
        <dbReference type="Proteomes" id="UP000570361"/>
    </source>
</evidence>
<protein>
    <submittedName>
        <fullName evidence="1">Uncharacterized protein</fullName>
    </submittedName>
</protein>
<dbReference type="EMBL" id="JACHXK010000025">
    <property type="protein sequence ID" value="MBB3114058.1"/>
    <property type="molecule type" value="Genomic_DNA"/>
</dbReference>
<comment type="caution">
    <text evidence="1">The sequence shown here is derived from an EMBL/GenBank/DDBJ whole genome shotgun (WGS) entry which is preliminary data.</text>
</comment>
<keyword evidence="2" id="KW-1185">Reference proteome</keyword>
<evidence type="ECO:0000313" key="1">
    <source>
        <dbReference type="EMBL" id="MBB3114058.1"/>
    </source>
</evidence>
<organism evidence="1 2">
    <name type="scientific">Paenibacillus phyllosphaerae</name>
    <dbReference type="NCBI Taxonomy" id="274593"/>
    <lineage>
        <taxon>Bacteria</taxon>
        <taxon>Bacillati</taxon>
        <taxon>Bacillota</taxon>
        <taxon>Bacilli</taxon>
        <taxon>Bacillales</taxon>
        <taxon>Paenibacillaceae</taxon>
        <taxon>Paenibacillus</taxon>
    </lineage>
</organism>
<gene>
    <name evidence="1" type="ORF">FHS18_006174</name>
</gene>